<dbReference type="AlphaFoldDB" id="A0A0A2LF47"/>
<comment type="caution">
    <text evidence="2">The sequence shown here is derived from an EMBL/GenBank/DDBJ whole genome shotgun (WGS) entry which is preliminary data.</text>
</comment>
<dbReference type="OrthoDB" id="408631at2759"/>
<evidence type="ECO:0000313" key="2">
    <source>
        <dbReference type="EMBL" id="KGO78529.1"/>
    </source>
</evidence>
<organism evidence="2 3">
    <name type="scientific">Penicillium italicum</name>
    <name type="common">Blue mold</name>
    <dbReference type="NCBI Taxonomy" id="40296"/>
    <lineage>
        <taxon>Eukaryota</taxon>
        <taxon>Fungi</taxon>
        <taxon>Dikarya</taxon>
        <taxon>Ascomycota</taxon>
        <taxon>Pezizomycotina</taxon>
        <taxon>Eurotiomycetes</taxon>
        <taxon>Eurotiomycetidae</taxon>
        <taxon>Eurotiales</taxon>
        <taxon>Aspergillaceae</taxon>
        <taxon>Penicillium</taxon>
    </lineage>
</organism>
<proteinExistence type="predicted"/>
<evidence type="ECO:0000259" key="1">
    <source>
        <dbReference type="Pfam" id="PF00135"/>
    </source>
</evidence>
<dbReference type="HOGENOM" id="CLU_1949537_0_0_1"/>
<keyword evidence="3" id="KW-1185">Reference proteome</keyword>
<dbReference type="GO" id="GO:0072330">
    <property type="term" value="P:monocarboxylic acid biosynthetic process"/>
    <property type="evidence" value="ECO:0007669"/>
    <property type="project" value="UniProtKB-ARBA"/>
</dbReference>
<dbReference type="InterPro" id="IPR029058">
    <property type="entry name" value="AB_hydrolase_fold"/>
</dbReference>
<dbReference type="PhylomeDB" id="A0A0A2LF47"/>
<feature type="domain" description="Carboxylesterase type B" evidence="1">
    <location>
        <begin position="14"/>
        <end position="99"/>
    </location>
</feature>
<dbReference type="EMBL" id="JQGA01000003">
    <property type="protein sequence ID" value="KGO78529.1"/>
    <property type="molecule type" value="Genomic_DNA"/>
</dbReference>
<name>A0A0A2LF47_PENIT</name>
<dbReference type="Proteomes" id="UP000030104">
    <property type="component" value="Unassembled WGS sequence"/>
</dbReference>
<dbReference type="Gene3D" id="3.40.50.1820">
    <property type="entry name" value="alpha/beta hydrolase"/>
    <property type="match status" value="1"/>
</dbReference>
<dbReference type="GO" id="GO:0017000">
    <property type="term" value="P:antibiotic biosynthetic process"/>
    <property type="evidence" value="ECO:0007669"/>
    <property type="project" value="UniProtKB-ARBA"/>
</dbReference>
<dbReference type="SUPFAM" id="SSF53474">
    <property type="entry name" value="alpha/beta-Hydrolases"/>
    <property type="match status" value="1"/>
</dbReference>
<dbReference type="STRING" id="40296.A0A0A2LF47"/>
<accession>A0A0A2LF47</accession>
<evidence type="ECO:0000313" key="3">
    <source>
        <dbReference type="Proteomes" id="UP000030104"/>
    </source>
</evidence>
<dbReference type="InterPro" id="IPR002018">
    <property type="entry name" value="CarbesteraseB"/>
</dbReference>
<gene>
    <name evidence="2" type="ORF">PITC_067380</name>
</gene>
<sequence length="129" mass="14766">MSACQRWRTHVLSSQNHGAFHQSEIMYALGALCANSDTYACTKIEFEIQEKMSSYWANFAKILNPNIGGSYNGSKSLPHWSPNSADGIQVVMELDNQFKNVPIAKPKQVVFIMDYFHQHVPYWKRLPLD</sequence>
<protein>
    <submittedName>
        <fullName evidence="2">Carboxylesterase, type B</fullName>
    </submittedName>
</protein>
<dbReference type="Pfam" id="PF00135">
    <property type="entry name" value="COesterase"/>
    <property type="match status" value="1"/>
</dbReference>
<reference evidence="2 3" key="1">
    <citation type="journal article" date="2015" name="Mol. Plant Microbe Interact.">
        <title>Genome, transcriptome, and functional analyses of Penicillium expansum provide new insights into secondary metabolism and pathogenicity.</title>
        <authorList>
            <person name="Ballester A.R."/>
            <person name="Marcet-Houben M."/>
            <person name="Levin E."/>
            <person name="Sela N."/>
            <person name="Selma-Lazaro C."/>
            <person name="Carmona L."/>
            <person name="Wisniewski M."/>
            <person name="Droby S."/>
            <person name="Gonzalez-Candelas L."/>
            <person name="Gabaldon T."/>
        </authorList>
    </citation>
    <scope>NUCLEOTIDE SEQUENCE [LARGE SCALE GENOMIC DNA]</scope>
    <source>
        <strain evidence="2 3">PHI-1</strain>
    </source>
</reference>